<evidence type="ECO:0000256" key="1">
    <source>
        <dbReference type="ARBA" id="ARBA00022741"/>
    </source>
</evidence>
<dbReference type="InterPro" id="IPR044672">
    <property type="entry name" value="MOCS2A"/>
</dbReference>
<accession>A0A381SHT7</accession>
<dbReference type="AlphaFoldDB" id="A0A381SHT7"/>
<dbReference type="SUPFAM" id="SSF54285">
    <property type="entry name" value="MoaD/ThiS"/>
    <property type="match status" value="1"/>
</dbReference>
<dbReference type="UniPathway" id="UPA00344"/>
<evidence type="ECO:0000313" key="2">
    <source>
        <dbReference type="EMBL" id="SVA03009.1"/>
    </source>
</evidence>
<dbReference type="Pfam" id="PF02597">
    <property type="entry name" value="ThiS"/>
    <property type="match status" value="1"/>
</dbReference>
<reference evidence="2" key="1">
    <citation type="submission" date="2018-05" db="EMBL/GenBank/DDBJ databases">
        <authorList>
            <person name="Lanie J.A."/>
            <person name="Ng W.-L."/>
            <person name="Kazmierczak K.M."/>
            <person name="Andrzejewski T.M."/>
            <person name="Davidsen T.M."/>
            <person name="Wayne K.J."/>
            <person name="Tettelin H."/>
            <person name="Glass J.I."/>
            <person name="Rusch D."/>
            <person name="Podicherti R."/>
            <person name="Tsui H.-C.T."/>
            <person name="Winkler M.E."/>
        </authorList>
    </citation>
    <scope>NUCLEOTIDE SEQUENCE</scope>
</reference>
<dbReference type="GO" id="GO:0006777">
    <property type="term" value="P:Mo-molybdopterin cofactor biosynthetic process"/>
    <property type="evidence" value="ECO:0007669"/>
    <property type="project" value="InterPro"/>
</dbReference>
<dbReference type="PANTHER" id="PTHR33359">
    <property type="entry name" value="MOLYBDOPTERIN SYNTHASE SULFUR CARRIER SUBUNIT"/>
    <property type="match status" value="1"/>
</dbReference>
<dbReference type="GO" id="GO:0000166">
    <property type="term" value="F:nucleotide binding"/>
    <property type="evidence" value="ECO:0007669"/>
    <property type="project" value="UniProtKB-KW"/>
</dbReference>
<proteinExistence type="predicted"/>
<gene>
    <name evidence="2" type="ORF">METZ01_LOCUS55863</name>
</gene>
<keyword evidence="1" id="KW-0547">Nucleotide-binding</keyword>
<dbReference type="PANTHER" id="PTHR33359:SF1">
    <property type="entry name" value="MOLYBDOPTERIN SYNTHASE SULFUR CARRIER SUBUNIT"/>
    <property type="match status" value="1"/>
</dbReference>
<dbReference type="GO" id="GO:1990133">
    <property type="term" value="C:molybdopterin adenylyltransferase complex"/>
    <property type="evidence" value="ECO:0007669"/>
    <property type="project" value="TreeGrafter"/>
</dbReference>
<organism evidence="2">
    <name type="scientific">marine metagenome</name>
    <dbReference type="NCBI Taxonomy" id="408172"/>
    <lineage>
        <taxon>unclassified sequences</taxon>
        <taxon>metagenomes</taxon>
        <taxon>ecological metagenomes</taxon>
    </lineage>
</organism>
<dbReference type="CDD" id="cd00754">
    <property type="entry name" value="Ubl_MoaD"/>
    <property type="match status" value="1"/>
</dbReference>
<evidence type="ECO:0008006" key="3">
    <source>
        <dbReference type="Google" id="ProtNLM"/>
    </source>
</evidence>
<name>A0A381SHT7_9ZZZZ</name>
<dbReference type="EMBL" id="UINC01003063">
    <property type="protein sequence ID" value="SVA03009.1"/>
    <property type="molecule type" value="Genomic_DNA"/>
</dbReference>
<dbReference type="InterPro" id="IPR003749">
    <property type="entry name" value="ThiS/MoaD-like"/>
</dbReference>
<dbReference type="Gene3D" id="3.10.20.30">
    <property type="match status" value="1"/>
</dbReference>
<protein>
    <recommendedName>
        <fullName evidence="3">Molybdopterin synthase sulfur carrier subunit</fullName>
    </recommendedName>
</protein>
<dbReference type="InterPro" id="IPR016155">
    <property type="entry name" value="Mopterin_synth/thiamin_S_b"/>
</dbReference>
<dbReference type="InterPro" id="IPR012675">
    <property type="entry name" value="Beta-grasp_dom_sf"/>
</dbReference>
<sequence length="76" mass="8297">MTIYVRFFASLREQTGIDSKTVDADGLYSIRDLWSALTDEPLDETTLVAVNKTYAGPDHAITDGDEVAFFPPITGG</sequence>